<dbReference type="SUPFAM" id="SSF52172">
    <property type="entry name" value="CheY-like"/>
    <property type="match status" value="1"/>
</dbReference>
<evidence type="ECO:0000259" key="10">
    <source>
        <dbReference type="PROSITE" id="PS50109"/>
    </source>
</evidence>
<dbReference type="SUPFAM" id="SSF55874">
    <property type="entry name" value="ATPase domain of HSP90 chaperone/DNA topoisomerase II/histidine kinase"/>
    <property type="match status" value="1"/>
</dbReference>
<evidence type="ECO:0000313" key="12">
    <source>
        <dbReference type="EMBL" id="KAB0680102.1"/>
    </source>
</evidence>
<protein>
    <recommendedName>
        <fullName evidence="2">histidine kinase</fullName>
        <ecNumber evidence="2">2.7.13.3</ecNumber>
    </recommendedName>
</protein>
<evidence type="ECO:0000256" key="2">
    <source>
        <dbReference type="ARBA" id="ARBA00012438"/>
    </source>
</evidence>
<dbReference type="Pfam" id="PF02518">
    <property type="entry name" value="HATPase_c"/>
    <property type="match status" value="1"/>
</dbReference>
<evidence type="ECO:0000313" key="13">
    <source>
        <dbReference type="Proteomes" id="UP000432089"/>
    </source>
</evidence>
<dbReference type="InterPro" id="IPR001789">
    <property type="entry name" value="Sig_transdc_resp-reg_receiver"/>
</dbReference>
<evidence type="ECO:0000256" key="9">
    <source>
        <dbReference type="SAM" id="Coils"/>
    </source>
</evidence>
<feature type="domain" description="Histidine kinase" evidence="10">
    <location>
        <begin position="153"/>
        <end position="344"/>
    </location>
</feature>
<dbReference type="CDD" id="cd16936">
    <property type="entry name" value="HATPase_RsbW-like"/>
    <property type="match status" value="1"/>
</dbReference>
<reference evidence="12 13" key="1">
    <citation type="submission" date="2019-09" db="EMBL/GenBank/DDBJ databases">
        <title>YIM 132180 draft genome.</title>
        <authorList>
            <person name="Zhang K."/>
        </authorList>
    </citation>
    <scope>NUCLEOTIDE SEQUENCE [LARGE SCALE GENOMIC DNA]</scope>
    <source>
        <strain evidence="12 13">YIM 132180</strain>
    </source>
</reference>
<organism evidence="12 13">
    <name type="scientific">Plantimonas leprariae</name>
    <dbReference type="NCBI Taxonomy" id="2615207"/>
    <lineage>
        <taxon>Bacteria</taxon>
        <taxon>Pseudomonadati</taxon>
        <taxon>Pseudomonadota</taxon>
        <taxon>Alphaproteobacteria</taxon>
        <taxon>Hyphomicrobiales</taxon>
        <taxon>Aurantimonadaceae</taxon>
        <taxon>Plantimonas</taxon>
    </lineage>
</organism>
<dbReference type="Gene3D" id="3.30.565.10">
    <property type="entry name" value="Histidine kinase-like ATPase, C-terminal domain"/>
    <property type="match status" value="1"/>
</dbReference>
<dbReference type="Pfam" id="PF00072">
    <property type="entry name" value="Response_reg"/>
    <property type="match status" value="1"/>
</dbReference>
<dbReference type="SMART" id="SM00448">
    <property type="entry name" value="REC"/>
    <property type="match status" value="1"/>
</dbReference>
<evidence type="ECO:0000256" key="8">
    <source>
        <dbReference type="PROSITE-ProRule" id="PRU00169"/>
    </source>
</evidence>
<name>A0A7V7PPZ1_9HYPH</name>
<dbReference type="SMART" id="SM00387">
    <property type="entry name" value="HATPase_c"/>
    <property type="match status" value="1"/>
</dbReference>
<evidence type="ECO:0000259" key="11">
    <source>
        <dbReference type="PROSITE" id="PS50110"/>
    </source>
</evidence>
<dbReference type="PANTHER" id="PTHR41523">
    <property type="entry name" value="TWO-COMPONENT SYSTEM SENSOR PROTEIN"/>
    <property type="match status" value="1"/>
</dbReference>
<dbReference type="PANTHER" id="PTHR41523:SF8">
    <property type="entry name" value="ETHYLENE RESPONSE SENSOR PROTEIN"/>
    <property type="match status" value="1"/>
</dbReference>
<accession>A0A7V7PPZ1</accession>
<comment type="catalytic activity">
    <reaction evidence="1">
        <text>ATP + protein L-histidine = ADP + protein N-phospho-L-histidine.</text>
        <dbReference type="EC" id="2.7.13.3"/>
    </reaction>
</comment>
<keyword evidence="7" id="KW-0067">ATP-binding</keyword>
<dbReference type="EMBL" id="VZDO01000006">
    <property type="protein sequence ID" value="KAB0680102.1"/>
    <property type="molecule type" value="Genomic_DNA"/>
</dbReference>
<dbReference type="Gene3D" id="3.40.50.2300">
    <property type="match status" value="1"/>
</dbReference>
<comment type="caution">
    <text evidence="12">The sequence shown here is derived from an EMBL/GenBank/DDBJ whole genome shotgun (WGS) entry which is preliminary data.</text>
</comment>
<dbReference type="RefSeq" id="WP_150969558.1">
    <property type="nucleotide sequence ID" value="NZ_VZDO01000006.1"/>
</dbReference>
<keyword evidence="13" id="KW-1185">Reference proteome</keyword>
<feature type="coiled-coil region" evidence="9">
    <location>
        <begin position="126"/>
        <end position="153"/>
    </location>
</feature>
<feature type="modified residue" description="4-aspartylphosphate" evidence="8">
    <location>
        <position position="55"/>
    </location>
</feature>
<dbReference type="InterPro" id="IPR011006">
    <property type="entry name" value="CheY-like_superfamily"/>
</dbReference>
<dbReference type="EC" id="2.7.13.3" evidence="2"/>
<dbReference type="GO" id="GO:0000160">
    <property type="term" value="P:phosphorelay signal transduction system"/>
    <property type="evidence" value="ECO:0007669"/>
    <property type="project" value="InterPro"/>
</dbReference>
<dbReference type="PROSITE" id="PS50110">
    <property type="entry name" value="RESPONSE_REGULATORY"/>
    <property type="match status" value="1"/>
</dbReference>
<keyword evidence="6" id="KW-0418">Kinase</keyword>
<evidence type="ECO:0000256" key="6">
    <source>
        <dbReference type="ARBA" id="ARBA00022777"/>
    </source>
</evidence>
<keyword evidence="3 8" id="KW-0597">Phosphoprotein</keyword>
<evidence type="ECO:0000256" key="4">
    <source>
        <dbReference type="ARBA" id="ARBA00022679"/>
    </source>
</evidence>
<dbReference type="GO" id="GO:0004673">
    <property type="term" value="F:protein histidine kinase activity"/>
    <property type="evidence" value="ECO:0007669"/>
    <property type="project" value="UniProtKB-EC"/>
</dbReference>
<dbReference type="Proteomes" id="UP000432089">
    <property type="component" value="Unassembled WGS sequence"/>
</dbReference>
<dbReference type="InterPro" id="IPR036890">
    <property type="entry name" value="HATPase_C_sf"/>
</dbReference>
<dbReference type="InterPro" id="IPR003594">
    <property type="entry name" value="HATPase_dom"/>
</dbReference>
<evidence type="ECO:0000256" key="1">
    <source>
        <dbReference type="ARBA" id="ARBA00000085"/>
    </source>
</evidence>
<dbReference type="InterPro" id="IPR011495">
    <property type="entry name" value="Sig_transdc_His_kin_sub2_dim/P"/>
</dbReference>
<gene>
    <name evidence="12" type="ORF">F6X38_09860</name>
</gene>
<dbReference type="AlphaFoldDB" id="A0A7V7PPZ1"/>
<evidence type="ECO:0000256" key="7">
    <source>
        <dbReference type="ARBA" id="ARBA00022840"/>
    </source>
</evidence>
<keyword evidence="5" id="KW-0547">Nucleotide-binding</keyword>
<sequence>MDRPARVLYIDDDEGLRHLTERNLKRRGFEVATVASGPEGIELLGRERFDLVAIDHYMPEVDGLATLERLMREVPAPPPVVYVTGSDESRVAVAALKAGASDYVVKSIGPEFFDLLATTFAQTLDREGLKRAARQAEEALRDTNQRLQFLLKEVNHRVANSLQMVSAFVIMQGSALTDESAKAALRQTQQRILAIAQVHRKLYTSEDFELVDMADYLAALLSDLEETWSTPASPRRLVLHADALKLKTDKAVAVGVIVNELVSNACKYAYGSSGGEIRIFLRKEGEGDFRLCVEDDGPGFALDAVPRGTGLGRKLVGAMAATLRSDVNYARAPSGFRIDLRAAV</sequence>
<feature type="domain" description="Response regulatory" evidence="11">
    <location>
        <begin position="6"/>
        <end position="121"/>
    </location>
</feature>
<evidence type="ECO:0000256" key="3">
    <source>
        <dbReference type="ARBA" id="ARBA00022553"/>
    </source>
</evidence>
<keyword evidence="9" id="KW-0175">Coiled coil</keyword>
<keyword evidence="4" id="KW-0808">Transferase</keyword>
<dbReference type="GO" id="GO:0005524">
    <property type="term" value="F:ATP binding"/>
    <property type="evidence" value="ECO:0007669"/>
    <property type="project" value="UniProtKB-KW"/>
</dbReference>
<dbReference type="PROSITE" id="PS50109">
    <property type="entry name" value="HIS_KIN"/>
    <property type="match status" value="1"/>
</dbReference>
<proteinExistence type="predicted"/>
<evidence type="ECO:0000256" key="5">
    <source>
        <dbReference type="ARBA" id="ARBA00022741"/>
    </source>
</evidence>
<dbReference type="InterPro" id="IPR005467">
    <property type="entry name" value="His_kinase_dom"/>
</dbReference>
<dbReference type="Pfam" id="PF07568">
    <property type="entry name" value="HisKA_2"/>
    <property type="match status" value="1"/>
</dbReference>
<dbReference type="CDD" id="cd00156">
    <property type="entry name" value="REC"/>
    <property type="match status" value="1"/>
</dbReference>